<accession>A0A4V2XAL0</accession>
<sequence length="199" mass="21450">MKNYFSLRALLLSVGVFCAGLAPPLKAAPLAIRARLTCFEGNVSIELVIQSRNKIKVDKGSLVTQDDSSFIVRNISASQLITITEITETDTLTSQFTVPVIDPLPITPPIVSSSAICAGSQPAALIALVGQDQTVDWYDSPTKGRMLAAGQLTYIPPKAGRYYAEARNQTLGCLGKSQRSEAVVTINRTLCPIVTIKRR</sequence>
<dbReference type="Proteomes" id="UP000295706">
    <property type="component" value="Unassembled WGS sequence"/>
</dbReference>
<keyword evidence="4" id="KW-1185">Reference proteome</keyword>
<evidence type="ECO:0000313" key="4">
    <source>
        <dbReference type="Proteomes" id="UP000295706"/>
    </source>
</evidence>
<dbReference type="RefSeq" id="WP_132114472.1">
    <property type="nucleotide sequence ID" value="NZ_SMJU01000002.1"/>
</dbReference>
<feature type="chain" id="PRO_5021020631" description="Ig-like domain-containing protein" evidence="1">
    <location>
        <begin position="28"/>
        <end position="199"/>
    </location>
</feature>
<reference evidence="3 4" key="1">
    <citation type="submission" date="2019-02" db="EMBL/GenBank/DDBJ databases">
        <title>Arundinibacter roseus gen. nov., sp. nov., a new member of the family Cytophagaceae.</title>
        <authorList>
            <person name="Szuroczki S."/>
            <person name="Khayer B."/>
            <person name="Sproer C."/>
            <person name="Toumi M."/>
            <person name="Szabo A."/>
            <person name="Felfoldi T."/>
            <person name="Schumann P."/>
            <person name="Toth E."/>
        </authorList>
    </citation>
    <scope>NUCLEOTIDE SEQUENCE [LARGE SCALE GENOMIC DNA]</scope>
    <source>
        <strain evidence="3 4">DMA-k-7a</strain>
    </source>
</reference>
<dbReference type="EMBL" id="SMJU01000002">
    <property type="protein sequence ID" value="TDB67965.1"/>
    <property type="molecule type" value="Genomic_DNA"/>
</dbReference>
<proteinExistence type="predicted"/>
<evidence type="ECO:0000259" key="2">
    <source>
        <dbReference type="Pfam" id="PF19081"/>
    </source>
</evidence>
<gene>
    <name evidence="3" type="ORF">EZE20_03295</name>
</gene>
<feature type="signal peptide" evidence="1">
    <location>
        <begin position="1"/>
        <end position="27"/>
    </location>
</feature>
<evidence type="ECO:0000256" key="1">
    <source>
        <dbReference type="SAM" id="SignalP"/>
    </source>
</evidence>
<feature type="domain" description="Ig-like" evidence="2">
    <location>
        <begin position="105"/>
        <end position="187"/>
    </location>
</feature>
<keyword evidence="1" id="KW-0732">Signal</keyword>
<name>A0A4V2XAL0_9BACT</name>
<organism evidence="3 4">
    <name type="scientific">Arundinibacter roseus</name>
    <dbReference type="NCBI Taxonomy" id="2070510"/>
    <lineage>
        <taxon>Bacteria</taxon>
        <taxon>Pseudomonadati</taxon>
        <taxon>Bacteroidota</taxon>
        <taxon>Cytophagia</taxon>
        <taxon>Cytophagales</taxon>
        <taxon>Spirosomataceae</taxon>
        <taxon>Arundinibacter</taxon>
    </lineage>
</organism>
<dbReference type="Pfam" id="PF19081">
    <property type="entry name" value="Ig_7"/>
    <property type="match status" value="1"/>
</dbReference>
<evidence type="ECO:0000313" key="3">
    <source>
        <dbReference type="EMBL" id="TDB67965.1"/>
    </source>
</evidence>
<dbReference type="OrthoDB" id="1652165at2"/>
<dbReference type="InterPro" id="IPR044023">
    <property type="entry name" value="Ig_7"/>
</dbReference>
<dbReference type="AlphaFoldDB" id="A0A4V2XAL0"/>
<comment type="caution">
    <text evidence="3">The sequence shown here is derived from an EMBL/GenBank/DDBJ whole genome shotgun (WGS) entry which is preliminary data.</text>
</comment>
<protein>
    <recommendedName>
        <fullName evidence="2">Ig-like domain-containing protein</fullName>
    </recommendedName>
</protein>